<keyword evidence="2" id="KW-0949">S-adenosyl-L-methionine</keyword>
<evidence type="ECO:0000256" key="2">
    <source>
        <dbReference type="ARBA" id="ARBA00022691"/>
    </source>
</evidence>
<gene>
    <name evidence="4" type="ORF">COC42_17035</name>
</gene>
<keyword evidence="1 4" id="KW-0489">Methyltransferase</keyword>
<sequence>MQTQSLFAVLSPSARHAALLDLLAHLDATGYDFLAPTPATQARVMGRASRKVDEGVEDLLGWSLPVSGSAAGRIAAFLDRAGLLEQLGDGRVRSAVRVSRVFDNLFVHSAYPTEAQDAVFLGPDSHRFADYILRSMADLPRAARILDYGAGAGVGGITAAVHHGTAHLTLADLNPRALALASVNADHAGVEHVALRVERPDDLEGPFDLIVMHPPFMIDAARRAYRDGGDLYGGRLSVDWALAALPLLAPGGRLVMHTGVSIVGGRDVVHDALRGELPAVGYSLDYRLLDPDIYGDELVSPDYAALDRIAAVGLTIERTLTLADANG</sequence>
<dbReference type="Pfam" id="PF05175">
    <property type="entry name" value="MTS"/>
    <property type="match status" value="1"/>
</dbReference>
<dbReference type="Gene3D" id="3.40.50.150">
    <property type="entry name" value="Vaccinia Virus protein VP39"/>
    <property type="match status" value="1"/>
</dbReference>
<evidence type="ECO:0000256" key="1">
    <source>
        <dbReference type="ARBA" id="ARBA00022603"/>
    </source>
</evidence>
<reference evidence="4 5" key="1">
    <citation type="submission" date="2017-09" db="EMBL/GenBank/DDBJ databases">
        <title>Sphingomonas spermidinifaciens 9NM-10, whole genome shotgun sequence.</title>
        <authorList>
            <person name="Feng G."/>
            <person name="Zhu H."/>
        </authorList>
    </citation>
    <scope>NUCLEOTIDE SEQUENCE [LARGE SCALE GENOMIC DNA]</scope>
    <source>
        <strain evidence="4 5">9NM-10</strain>
    </source>
</reference>
<keyword evidence="4" id="KW-0808">Transferase</keyword>
<evidence type="ECO:0000313" key="4">
    <source>
        <dbReference type="EMBL" id="PCD01803.1"/>
    </source>
</evidence>
<dbReference type="InterPro" id="IPR007848">
    <property type="entry name" value="Small_mtfrase_dom"/>
</dbReference>
<evidence type="ECO:0000259" key="3">
    <source>
        <dbReference type="Pfam" id="PF05175"/>
    </source>
</evidence>
<comment type="caution">
    <text evidence="4">The sequence shown here is derived from an EMBL/GenBank/DDBJ whole genome shotgun (WGS) entry which is preliminary data.</text>
</comment>
<dbReference type="GO" id="GO:0008168">
    <property type="term" value="F:methyltransferase activity"/>
    <property type="evidence" value="ECO:0007669"/>
    <property type="project" value="UniProtKB-KW"/>
</dbReference>
<dbReference type="AlphaFoldDB" id="A0A2A4AXZ3"/>
<keyword evidence="5" id="KW-1185">Reference proteome</keyword>
<dbReference type="CDD" id="cd02440">
    <property type="entry name" value="AdoMet_MTases"/>
    <property type="match status" value="1"/>
</dbReference>
<dbReference type="Proteomes" id="UP000218366">
    <property type="component" value="Unassembled WGS sequence"/>
</dbReference>
<name>A0A2A4AXZ3_9SPHN</name>
<organism evidence="4 5">
    <name type="scientific">Sphingomonas spermidinifaciens</name>
    <dbReference type="NCBI Taxonomy" id="1141889"/>
    <lineage>
        <taxon>Bacteria</taxon>
        <taxon>Pseudomonadati</taxon>
        <taxon>Pseudomonadota</taxon>
        <taxon>Alphaproteobacteria</taxon>
        <taxon>Sphingomonadales</taxon>
        <taxon>Sphingomonadaceae</taxon>
        <taxon>Sphingomonas</taxon>
    </lineage>
</organism>
<dbReference type="OrthoDB" id="9800643at2"/>
<evidence type="ECO:0000313" key="5">
    <source>
        <dbReference type="Proteomes" id="UP000218366"/>
    </source>
</evidence>
<dbReference type="EMBL" id="NWMW01000003">
    <property type="protein sequence ID" value="PCD01803.1"/>
    <property type="molecule type" value="Genomic_DNA"/>
</dbReference>
<dbReference type="SUPFAM" id="SSF53335">
    <property type="entry name" value="S-adenosyl-L-methionine-dependent methyltransferases"/>
    <property type="match status" value="1"/>
</dbReference>
<proteinExistence type="predicted"/>
<accession>A0A2A4AXZ3</accession>
<protein>
    <submittedName>
        <fullName evidence="4">Methyltransferase</fullName>
    </submittedName>
</protein>
<dbReference type="InterPro" id="IPR029063">
    <property type="entry name" value="SAM-dependent_MTases_sf"/>
</dbReference>
<dbReference type="RefSeq" id="WP_096344546.1">
    <property type="nucleotide sequence ID" value="NZ_NWMW01000003.1"/>
</dbReference>
<dbReference type="GO" id="GO:0032259">
    <property type="term" value="P:methylation"/>
    <property type="evidence" value="ECO:0007669"/>
    <property type="project" value="UniProtKB-KW"/>
</dbReference>
<feature type="domain" description="Methyltransferase small" evidence="3">
    <location>
        <begin position="138"/>
        <end position="221"/>
    </location>
</feature>